<name>A0A9D4W4X4_PEA</name>
<dbReference type="Proteomes" id="UP001058974">
    <property type="component" value="Chromosome 6"/>
</dbReference>
<protein>
    <submittedName>
        <fullName evidence="1">Uncharacterized protein</fullName>
    </submittedName>
</protein>
<evidence type="ECO:0000313" key="2">
    <source>
        <dbReference type="Proteomes" id="UP001058974"/>
    </source>
</evidence>
<comment type="caution">
    <text evidence="1">The sequence shown here is derived from an EMBL/GenBank/DDBJ whole genome shotgun (WGS) entry which is preliminary data.</text>
</comment>
<reference evidence="1 2" key="1">
    <citation type="journal article" date="2022" name="Nat. Genet.">
        <title>Improved pea reference genome and pan-genome highlight genomic features and evolutionary characteristics.</title>
        <authorList>
            <person name="Yang T."/>
            <person name="Liu R."/>
            <person name="Luo Y."/>
            <person name="Hu S."/>
            <person name="Wang D."/>
            <person name="Wang C."/>
            <person name="Pandey M.K."/>
            <person name="Ge S."/>
            <person name="Xu Q."/>
            <person name="Li N."/>
            <person name="Li G."/>
            <person name="Huang Y."/>
            <person name="Saxena R.K."/>
            <person name="Ji Y."/>
            <person name="Li M."/>
            <person name="Yan X."/>
            <person name="He Y."/>
            <person name="Liu Y."/>
            <person name="Wang X."/>
            <person name="Xiang C."/>
            <person name="Varshney R.K."/>
            <person name="Ding H."/>
            <person name="Gao S."/>
            <person name="Zong X."/>
        </authorList>
    </citation>
    <scope>NUCLEOTIDE SEQUENCE [LARGE SCALE GENOMIC DNA]</scope>
    <source>
        <strain evidence="1 2">cv. Zhongwan 6</strain>
    </source>
</reference>
<keyword evidence="2" id="KW-1185">Reference proteome</keyword>
<accession>A0A9D4W4X4</accession>
<dbReference type="AlphaFoldDB" id="A0A9D4W4X4"/>
<evidence type="ECO:0000313" key="1">
    <source>
        <dbReference type="EMBL" id="KAI5395441.1"/>
    </source>
</evidence>
<proteinExistence type="predicted"/>
<organism evidence="1 2">
    <name type="scientific">Pisum sativum</name>
    <name type="common">Garden pea</name>
    <name type="synonym">Lathyrus oleraceus</name>
    <dbReference type="NCBI Taxonomy" id="3888"/>
    <lineage>
        <taxon>Eukaryota</taxon>
        <taxon>Viridiplantae</taxon>
        <taxon>Streptophyta</taxon>
        <taxon>Embryophyta</taxon>
        <taxon>Tracheophyta</taxon>
        <taxon>Spermatophyta</taxon>
        <taxon>Magnoliopsida</taxon>
        <taxon>eudicotyledons</taxon>
        <taxon>Gunneridae</taxon>
        <taxon>Pentapetalae</taxon>
        <taxon>rosids</taxon>
        <taxon>fabids</taxon>
        <taxon>Fabales</taxon>
        <taxon>Fabaceae</taxon>
        <taxon>Papilionoideae</taxon>
        <taxon>50 kb inversion clade</taxon>
        <taxon>NPAAA clade</taxon>
        <taxon>Hologalegina</taxon>
        <taxon>IRL clade</taxon>
        <taxon>Fabeae</taxon>
        <taxon>Lathyrus</taxon>
    </lineage>
</organism>
<gene>
    <name evidence="1" type="ORF">KIW84_061862</name>
</gene>
<sequence length="88" mass="9967">MRYLKKNVNLGLHYQRFSGVLEEYNDADWNTLSDDSKATSDYVFNIARGTTYKDSKDHFMMSGCKVADGSGTILLSQTSWNLIGNFVD</sequence>
<dbReference type="Gramene" id="Psat06G0186200-T1">
    <property type="protein sequence ID" value="KAI5395441.1"/>
    <property type="gene ID" value="KIW84_061862"/>
</dbReference>
<dbReference type="EMBL" id="JAMSHJ010000006">
    <property type="protein sequence ID" value="KAI5395441.1"/>
    <property type="molecule type" value="Genomic_DNA"/>
</dbReference>